<organism evidence="7 8">
    <name type="scientific">Paludibacterium paludis</name>
    <dbReference type="NCBI Taxonomy" id="1225769"/>
    <lineage>
        <taxon>Bacteria</taxon>
        <taxon>Pseudomonadati</taxon>
        <taxon>Pseudomonadota</taxon>
        <taxon>Betaproteobacteria</taxon>
        <taxon>Neisseriales</taxon>
        <taxon>Chromobacteriaceae</taxon>
        <taxon>Paludibacterium</taxon>
    </lineage>
</organism>
<evidence type="ECO:0000256" key="3">
    <source>
        <dbReference type="ARBA" id="ARBA00022989"/>
    </source>
</evidence>
<dbReference type="PROSITE" id="PS50801">
    <property type="entry name" value="STAS"/>
    <property type="match status" value="1"/>
</dbReference>
<dbReference type="GO" id="GO:0055085">
    <property type="term" value="P:transmembrane transport"/>
    <property type="evidence" value="ECO:0007669"/>
    <property type="project" value="InterPro"/>
</dbReference>
<feature type="domain" description="STAS" evidence="6">
    <location>
        <begin position="443"/>
        <end position="544"/>
    </location>
</feature>
<proteinExistence type="predicted"/>
<feature type="transmembrane region" description="Helical" evidence="5">
    <location>
        <begin position="251"/>
        <end position="273"/>
    </location>
</feature>
<feature type="transmembrane region" description="Helical" evidence="5">
    <location>
        <begin position="149"/>
        <end position="168"/>
    </location>
</feature>
<dbReference type="InterPro" id="IPR001902">
    <property type="entry name" value="SLC26A/SulP_fam"/>
</dbReference>
<gene>
    <name evidence="7" type="ORF">GCM10011289_05740</name>
</gene>
<dbReference type="InterPro" id="IPR011547">
    <property type="entry name" value="SLC26A/SulP_dom"/>
</dbReference>
<evidence type="ECO:0000256" key="5">
    <source>
        <dbReference type="SAM" id="Phobius"/>
    </source>
</evidence>
<dbReference type="GO" id="GO:0016020">
    <property type="term" value="C:membrane"/>
    <property type="evidence" value="ECO:0007669"/>
    <property type="project" value="UniProtKB-SubCell"/>
</dbReference>
<reference evidence="7" key="1">
    <citation type="journal article" date="2014" name="Int. J. Syst. Evol. Microbiol.">
        <title>Complete genome sequence of Corynebacterium casei LMG S-19264T (=DSM 44701T), isolated from a smear-ripened cheese.</title>
        <authorList>
            <consortium name="US DOE Joint Genome Institute (JGI-PGF)"/>
            <person name="Walter F."/>
            <person name="Albersmeier A."/>
            <person name="Kalinowski J."/>
            <person name="Ruckert C."/>
        </authorList>
    </citation>
    <scope>NUCLEOTIDE SEQUENCE</scope>
    <source>
        <strain evidence="7">KCTC 32182</strain>
    </source>
</reference>
<dbReference type="InterPro" id="IPR036513">
    <property type="entry name" value="STAS_dom_sf"/>
</dbReference>
<feature type="transmembrane region" description="Helical" evidence="5">
    <location>
        <begin position="82"/>
        <end position="115"/>
    </location>
</feature>
<comment type="subcellular location">
    <subcellularLocation>
        <location evidence="1">Membrane</location>
        <topology evidence="1">Multi-pass membrane protein</topology>
    </subcellularLocation>
</comment>
<dbReference type="Pfam" id="PF01740">
    <property type="entry name" value="STAS"/>
    <property type="match status" value="1"/>
</dbReference>
<protein>
    <submittedName>
        <fullName evidence="7">Sodium-independent anion transporter</fullName>
    </submittedName>
</protein>
<reference evidence="7" key="2">
    <citation type="submission" date="2020-09" db="EMBL/GenBank/DDBJ databases">
        <authorList>
            <person name="Sun Q."/>
            <person name="Kim S."/>
        </authorList>
    </citation>
    <scope>NUCLEOTIDE SEQUENCE</scope>
    <source>
        <strain evidence="7">KCTC 32182</strain>
    </source>
</reference>
<feature type="transmembrane region" description="Helical" evidence="5">
    <location>
        <begin position="204"/>
        <end position="221"/>
    </location>
</feature>
<dbReference type="RefSeq" id="WP_189531006.1">
    <property type="nucleotide sequence ID" value="NZ_BMYX01000002.1"/>
</dbReference>
<dbReference type="AlphaFoldDB" id="A0A918U781"/>
<dbReference type="CDD" id="cd07042">
    <property type="entry name" value="STAS_SulP_like_sulfate_transporter"/>
    <property type="match status" value="1"/>
</dbReference>
<feature type="transmembrane region" description="Helical" evidence="5">
    <location>
        <begin position="26"/>
        <end position="47"/>
    </location>
</feature>
<dbReference type="Pfam" id="PF00916">
    <property type="entry name" value="Sulfate_transp"/>
    <property type="match status" value="1"/>
</dbReference>
<evidence type="ECO:0000313" key="7">
    <source>
        <dbReference type="EMBL" id="GGY06154.1"/>
    </source>
</evidence>
<name>A0A918U781_9NEIS</name>
<feature type="transmembrane region" description="Helical" evidence="5">
    <location>
        <begin position="381"/>
        <end position="410"/>
    </location>
</feature>
<evidence type="ECO:0000256" key="2">
    <source>
        <dbReference type="ARBA" id="ARBA00022692"/>
    </source>
</evidence>
<feature type="transmembrane region" description="Helical" evidence="5">
    <location>
        <begin position="174"/>
        <end position="192"/>
    </location>
</feature>
<dbReference type="NCBIfam" id="TIGR00815">
    <property type="entry name" value="sulP"/>
    <property type="match status" value="1"/>
</dbReference>
<keyword evidence="2 5" id="KW-0812">Transmembrane</keyword>
<dbReference type="InterPro" id="IPR002645">
    <property type="entry name" value="STAS_dom"/>
</dbReference>
<keyword evidence="4 5" id="KW-0472">Membrane</keyword>
<accession>A0A918U781</accession>
<dbReference type="SUPFAM" id="SSF52091">
    <property type="entry name" value="SpoIIaa-like"/>
    <property type="match status" value="1"/>
</dbReference>
<evidence type="ECO:0000256" key="1">
    <source>
        <dbReference type="ARBA" id="ARBA00004141"/>
    </source>
</evidence>
<dbReference type="EMBL" id="BMYX01000002">
    <property type="protein sequence ID" value="GGY06154.1"/>
    <property type="molecule type" value="Genomic_DNA"/>
</dbReference>
<dbReference type="Gene3D" id="3.30.750.24">
    <property type="entry name" value="STAS domain"/>
    <property type="match status" value="1"/>
</dbReference>
<comment type="caution">
    <text evidence="7">The sequence shown here is derived from an EMBL/GenBank/DDBJ whole genome shotgun (WGS) entry which is preliminary data.</text>
</comment>
<evidence type="ECO:0000313" key="8">
    <source>
        <dbReference type="Proteomes" id="UP000645257"/>
    </source>
</evidence>
<feature type="transmembrane region" description="Helical" evidence="5">
    <location>
        <begin position="332"/>
        <end position="361"/>
    </location>
</feature>
<feature type="transmembrane region" description="Helical" evidence="5">
    <location>
        <begin position="121"/>
        <end position="142"/>
    </location>
</feature>
<evidence type="ECO:0000256" key="4">
    <source>
        <dbReference type="ARBA" id="ARBA00023136"/>
    </source>
</evidence>
<dbReference type="Proteomes" id="UP000645257">
    <property type="component" value="Unassembled WGS sequence"/>
</dbReference>
<keyword evidence="3 5" id="KW-1133">Transmembrane helix</keyword>
<keyword evidence="8" id="KW-1185">Reference proteome</keyword>
<evidence type="ECO:0000259" key="6">
    <source>
        <dbReference type="PROSITE" id="PS50801"/>
    </source>
</evidence>
<sequence>MISLPFRPRSLELLTHYDRKRFRLDLMAGLTVGVVALPLAMAFAMASGVPPQAGLFTAVIAGFLTSLLGGTRVCISGPTGAFIVVLYGIVVKYGVANLLLCTFMAGAMLVLMGVLRLGQVIRFFPMPLITGFTNGIAVLIFLTQLKDFFGLPIVSMPAGFFAVVSVIVHRLGEFDAPTLALSGGSLLLILLWPKALNKHLPSPFVALVLATLAAWLFHLPVQTLGSKFGGIPQGLPEFRMLSLDWRHLSELMAPAFTIALLGAIESLLCAVVADGMTQDRHDANQELIAQGIANMVVPFFGGIPATGAVARTATNIGNGGQTPMAGIVHAMVLLLVLLIAAPLAAYVPLAALAAILVSVAIKMGDWNFARLRQFPLHDSGVLIATFLLTVMFDLTVAVEIGLLASAVFFIQSMARNTSVNALRPEHAALFERHSIAGKTLPMGCAAFRIEGALFFGAADIVDDIVNASPQARVVILQLHRLVMLDATGLLALSQLNRTLAERGKVLILCGAGREVLQLLDQSALEEEMGERNLQPDLAAAIERAEELLISGVVWA</sequence>
<dbReference type="PANTHER" id="PTHR11814">
    <property type="entry name" value="SULFATE TRANSPORTER"/>
    <property type="match status" value="1"/>
</dbReference>